<dbReference type="PANTHER" id="PTHR37691:SF1">
    <property type="entry name" value="BLR3518 PROTEIN"/>
    <property type="match status" value="1"/>
</dbReference>
<dbReference type="PANTHER" id="PTHR37691">
    <property type="entry name" value="BLR3518 PROTEIN"/>
    <property type="match status" value="1"/>
</dbReference>
<organism evidence="2 3">
    <name type="scientific">Erythrobacter aureus</name>
    <dbReference type="NCBI Taxonomy" id="2182384"/>
    <lineage>
        <taxon>Bacteria</taxon>
        <taxon>Pseudomonadati</taxon>
        <taxon>Pseudomonadota</taxon>
        <taxon>Alphaproteobacteria</taxon>
        <taxon>Sphingomonadales</taxon>
        <taxon>Erythrobacteraceae</taxon>
        <taxon>Erythrobacter/Porphyrobacter group</taxon>
        <taxon>Erythrobacter</taxon>
    </lineage>
</organism>
<dbReference type="Gene3D" id="3.40.1260.10">
    <property type="entry name" value="DsrEFH-like"/>
    <property type="match status" value="1"/>
</dbReference>
<dbReference type="Pfam" id="PF02635">
    <property type="entry name" value="DsrE"/>
    <property type="match status" value="1"/>
</dbReference>
<keyword evidence="3" id="KW-1185">Reference proteome</keyword>
<protein>
    <submittedName>
        <fullName evidence="2">Uncharacterized protein</fullName>
    </submittedName>
</protein>
<dbReference type="InterPro" id="IPR027396">
    <property type="entry name" value="DsrEFH-like"/>
</dbReference>
<feature type="signal peptide" evidence="1">
    <location>
        <begin position="1"/>
        <end position="24"/>
    </location>
</feature>
<dbReference type="Proteomes" id="UP000254508">
    <property type="component" value="Chromosome"/>
</dbReference>
<evidence type="ECO:0000313" key="3">
    <source>
        <dbReference type="Proteomes" id="UP000254508"/>
    </source>
</evidence>
<dbReference type="OrthoDB" id="7206705at2"/>
<dbReference type="EMBL" id="CP031357">
    <property type="protein sequence ID" value="AXK41638.1"/>
    <property type="molecule type" value="Genomic_DNA"/>
</dbReference>
<dbReference type="KEGG" id="err:DVR09_04200"/>
<reference evidence="3" key="1">
    <citation type="submission" date="2018-07" db="EMBL/GenBank/DDBJ databases">
        <title>Genome sequence of Erythrobacter strain YH-07, an antagonistic bacterium isolated from Yellow Sea.</title>
        <authorList>
            <person name="Tang T."/>
            <person name="Liu Q."/>
            <person name="Sun X."/>
        </authorList>
    </citation>
    <scope>NUCLEOTIDE SEQUENCE [LARGE SCALE GENOMIC DNA]</scope>
    <source>
        <strain evidence="3">YH-07</strain>
    </source>
</reference>
<dbReference type="AlphaFoldDB" id="A0A345YCI6"/>
<gene>
    <name evidence="2" type="ORF">DVR09_04200</name>
</gene>
<sequence length="185" mass="19145">MRVAILRYAMTAALAALVASAASAQDMSAFETGPVFKDFGPHAPVEGVGKLSAGTAFKHSFDVSEAASEGKANRHIESAARFINMHAAAGVDPEDIQVVVVVHGGASLDLLKEPAWEAQGKPGVNASHALVRDLLDHGVRVILCGQSAVAHGIARSDLIPGVEMALSAMTAHAVLQQAGYTVNPF</sequence>
<dbReference type="SUPFAM" id="SSF75169">
    <property type="entry name" value="DsrEFH-like"/>
    <property type="match status" value="1"/>
</dbReference>
<accession>A0A345YCI6</accession>
<feature type="chain" id="PRO_5016574740" evidence="1">
    <location>
        <begin position="25"/>
        <end position="185"/>
    </location>
</feature>
<proteinExistence type="predicted"/>
<keyword evidence="1" id="KW-0732">Signal</keyword>
<name>A0A345YCI6_9SPHN</name>
<evidence type="ECO:0000256" key="1">
    <source>
        <dbReference type="SAM" id="SignalP"/>
    </source>
</evidence>
<evidence type="ECO:0000313" key="2">
    <source>
        <dbReference type="EMBL" id="AXK41638.1"/>
    </source>
</evidence>
<dbReference type="RefSeq" id="WP_115415825.1">
    <property type="nucleotide sequence ID" value="NZ_CP031357.1"/>
</dbReference>
<dbReference type="InterPro" id="IPR003787">
    <property type="entry name" value="Sulphur_relay_DsrE/F-like"/>
</dbReference>